<proteinExistence type="predicted"/>
<evidence type="ECO:0000313" key="4">
    <source>
        <dbReference type="Proteomes" id="UP000242850"/>
    </source>
</evidence>
<reference evidence="4" key="1">
    <citation type="submission" date="2016-10" db="EMBL/GenBank/DDBJ databases">
        <authorList>
            <person name="Varghese N."/>
            <person name="Submissions S."/>
        </authorList>
    </citation>
    <scope>NUCLEOTIDE SEQUENCE [LARGE SCALE GENOMIC DNA]</scope>
    <source>
        <strain evidence="4">DSM 5463</strain>
    </source>
</reference>
<sequence length="543" mass="63319">MMLYINMIKNDMKNEFLKFIKEYNIDYLIIYIIRNKIAIRILSICKEKLKEDFNYSEFINLDICKGNIINKVISSNEIIFNYSKEGSLPFIKGVLYEALIPIKFDEKIIGCIYLGNIQDKINNPDIEKLNKILKENMLELKNIEAIKVFYKTTIEDAILINELFKIKSQFMSNHAYNVASWAIQIAKKMNYSEEELTKVYLASLLHDIGKIFIDEKILNKKGNLTEEEYNIMKKHVELGYNIIKDKFLINDDDSIPRWIYEHHERWDGKGFPKRLKGDEITKEGRILRIADALDAMISEKSYKNPKDLKEAILELKACKGKNFDPYITDVAIEIINERLISLSPVLDDVFLPSKVIIKTKNISINLDGYIFKEKNNIIFLSTSLIPDIENERIDDANLIFEKLNTLYEYKAQLEIIDTNKFIIKHLKSLDEGKTFSIPWLLSGKLIDPSTRKAYEITITKISGDSLVFTLKEGENLDQSKLYIITVNFEDGTSIPLTGKILKNINIQSINHYTFEYAGIKESFRDEIFRQIFRKQVNLKRILK</sequence>
<dbReference type="PANTHER" id="PTHR43155">
    <property type="entry name" value="CYCLIC DI-GMP PHOSPHODIESTERASE PA4108-RELATED"/>
    <property type="match status" value="1"/>
</dbReference>
<evidence type="ECO:0000259" key="2">
    <source>
        <dbReference type="PROSITE" id="PS51832"/>
    </source>
</evidence>
<dbReference type="SUPFAM" id="SSF109604">
    <property type="entry name" value="HD-domain/PDEase-like"/>
    <property type="match status" value="1"/>
</dbReference>
<dbReference type="EMBL" id="FNUK01000006">
    <property type="protein sequence ID" value="SEF64176.1"/>
    <property type="molecule type" value="Genomic_DNA"/>
</dbReference>
<dbReference type="CDD" id="cd00077">
    <property type="entry name" value="HDc"/>
    <property type="match status" value="1"/>
</dbReference>
<accession>A0A1H5TN29</accession>
<dbReference type="AlphaFoldDB" id="A0A1H5TN29"/>
<dbReference type="PANTHER" id="PTHR43155:SF8">
    <property type="entry name" value="METAL DEPENDENT PHOSPHOHYDROLASE"/>
    <property type="match status" value="1"/>
</dbReference>
<organism evidence="3 4">
    <name type="scientific">Caloramator fervidus</name>
    <dbReference type="NCBI Taxonomy" id="29344"/>
    <lineage>
        <taxon>Bacteria</taxon>
        <taxon>Bacillati</taxon>
        <taxon>Bacillota</taxon>
        <taxon>Clostridia</taxon>
        <taxon>Eubacteriales</taxon>
        <taxon>Clostridiaceae</taxon>
        <taxon>Caloramator</taxon>
    </lineage>
</organism>
<dbReference type="Proteomes" id="UP000242850">
    <property type="component" value="Unassembled WGS sequence"/>
</dbReference>
<protein>
    <submittedName>
        <fullName evidence="3">HD domain-containing protein</fullName>
    </submittedName>
</protein>
<feature type="domain" description="HD-GYP" evidence="2">
    <location>
        <begin position="149"/>
        <end position="347"/>
    </location>
</feature>
<dbReference type="PROSITE" id="PS51832">
    <property type="entry name" value="HD_GYP"/>
    <property type="match status" value="1"/>
</dbReference>
<evidence type="ECO:0000313" key="3">
    <source>
        <dbReference type="EMBL" id="SEF64176.1"/>
    </source>
</evidence>
<gene>
    <name evidence="3" type="ORF">SAMN05660865_00673</name>
</gene>
<dbReference type="InterPro" id="IPR037522">
    <property type="entry name" value="HD_GYP_dom"/>
</dbReference>
<dbReference type="Gene3D" id="1.10.3210.10">
    <property type="entry name" value="Hypothetical protein af1432"/>
    <property type="match status" value="1"/>
</dbReference>
<feature type="domain" description="HD" evidence="1">
    <location>
        <begin position="171"/>
        <end position="296"/>
    </location>
</feature>
<dbReference type="PROSITE" id="PS51831">
    <property type="entry name" value="HD"/>
    <property type="match status" value="1"/>
</dbReference>
<dbReference type="InterPro" id="IPR006674">
    <property type="entry name" value="HD_domain"/>
</dbReference>
<dbReference type="InterPro" id="IPR003607">
    <property type="entry name" value="HD/PDEase_dom"/>
</dbReference>
<name>A0A1H5TN29_9CLOT</name>
<keyword evidence="4" id="KW-1185">Reference proteome</keyword>
<dbReference type="Pfam" id="PF13487">
    <property type="entry name" value="HD_5"/>
    <property type="match status" value="1"/>
</dbReference>
<dbReference type="SMART" id="SM00471">
    <property type="entry name" value="HDc"/>
    <property type="match status" value="1"/>
</dbReference>
<evidence type="ECO:0000259" key="1">
    <source>
        <dbReference type="PROSITE" id="PS51831"/>
    </source>
</evidence>